<dbReference type="EMBL" id="VFPM01000001">
    <property type="protein sequence ID" value="TQM64533.1"/>
    <property type="molecule type" value="Genomic_DNA"/>
</dbReference>
<dbReference type="Proteomes" id="UP000316747">
    <property type="component" value="Unassembled WGS sequence"/>
</dbReference>
<keyword evidence="2" id="KW-0732">Signal</keyword>
<feature type="compositionally biased region" description="Low complexity" evidence="1">
    <location>
        <begin position="338"/>
        <end position="367"/>
    </location>
</feature>
<reference evidence="3 4" key="1">
    <citation type="submission" date="2019-06" db="EMBL/GenBank/DDBJ databases">
        <title>Genome sequencing of plant associated microbes to promote plant fitness in Sorghum bicolor and Oryza sativa.</title>
        <authorList>
            <person name="Coleman-Derr D."/>
        </authorList>
    </citation>
    <scope>NUCLEOTIDE SEQUENCE [LARGE SCALE GENOMIC DNA]</scope>
    <source>
        <strain evidence="3 4">KV-663</strain>
    </source>
</reference>
<evidence type="ECO:0000313" key="4">
    <source>
        <dbReference type="Proteomes" id="UP000316747"/>
    </source>
</evidence>
<evidence type="ECO:0000256" key="1">
    <source>
        <dbReference type="SAM" id="MobiDB-lite"/>
    </source>
</evidence>
<name>A0A543I1R9_9MICO</name>
<organism evidence="3 4">
    <name type="scientific">Humibacillus xanthopallidus</name>
    <dbReference type="NCBI Taxonomy" id="412689"/>
    <lineage>
        <taxon>Bacteria</taxon>
        <taxon>Bacillati</taxon>
        <taxon>Actinomycetota</taxon>
        <taxon>Actinomycetes</taxon>
        <taxon>Micrococcales</taxon>
        <taxon>Intrasporangiaceae</taxon>
        <taxon>Humibacillus</taxon>
    </lineage>
</organism>
<dbReference type="AlphaFoldDB" id="A0A543I1R9"/>
<keyword evidence="4" id="KW-1185">Reference proteome</keyword>
<proteinExistence type="predicted"/>
<gene>
    <name evidence="3" type="ORF">FBY41_0902</name>
</gene>
<sequence length="572" mass="59496">MNPTNALRRPAAAGVAALCTVLIGAATYSTAASATPTATTGSGLTGCSGARPYADTSPWNTPIPPNPTIDPATATYQNTLTTTGLKLTSDVDQYTIGLYCVTPDTTPTTVTFSGYYSDYTSGTRVGHGYAPTITNLPIPTTITPPTGTDAQLVIWDQNAGIEYGFWQFAWTNGHATATNGYAIRTDTTSAGRFADGLAGRGAGLPYLAGLVRPTDIATGHIDHALAFAYPFPSHQYTYPASKTDGKGTTGTDLPEGTRLQLDPTLTTTDLTNLGLTPTAVIIAQALQRYGMYVVDNSGSAKVYLQDRTSAAWDTTTTRTILSTIPWNRFRAITPDLTPTPTSTSTSTSTSTATPTSTSTSTATPTATNTVPPLVADMTFEARSLTGASGASYVDGPVQLQTATPIAGVASARFPRGSTAAAYLEQRFTSSSEHWVDLTLRVNTLASGDTRIVQSLNATGSGTVTTGSFWLRADGTLLLRNYNTTIGSPGPKLAARTGYRLRLHQRTNADGTILLEGFVAPVGSAFSTPFASAASLSAPTTSVAVVRVGSMASNNTLDATADDVRISVGPTSP</sequence>
<feature type="region of interest" description="Disordered" evidence="1">
    <location>
        <begin position="332"/>
        <end position="370"/>
    </location>
</feature>
<evidence type="ECO:0000256" key="2">
    <source>
        <dbReference type="SAM" id="SignalP"/>
    </source>
</evidence>
<feature type="signal peptide" evidence="2">
    <location>
        <begin position="1"/>
        <end position="34"/>
    </location>
</feature>
<protein>
    <submittedName>
        <fullName evidence="3">Uncharacterized protein</fullName>
    </submittedName>
</protein>
<comment type="caution">
    <text evidence="3">The sequence shown here is derived from an EMBL/GenBank/DDBJ whole genome shotgun (WGS) entry which is preliminary data.</text>
</comment>
<accession>A0A543I1R9</accession>
<feature type="chain" id="PRO_5039084228" evidence="2">
    <location>
        <begin position="35"/>
        <end position="572"/>
    </location>
</feature>
<dbReference type="RefSeq" id="WP_185748883.1">
    <property type="nucleotide sequence ID" value="NZ_VFPM01000001.1"/>
</dbReference>
<evidence type="ECO:0000313" key="3">
    <source>
        <dbReference type="EMBL" id="TQM64533.1"/>
    </source>
</evidence>